<feature type="transmembrane region" description="Helical" evidence="5">
    <location>
        <begin position="330"/>
        <end position="347"/>
    </location>
</feature>
<dbReference type="Pfam" id="PF07690">
    <property type="entry name" value="MFS_1"/>
    <property type="match status" value="1"/>
</dbReference>
<dbReference type="InterPro" id="IPR036259">
    <property type="entry name" value="MFS_trans_sf"/>
</dbReference>
<dbReference type="SUPFAM" id="SSF103473">
    <property type="entry name" value="MFS general substrate transporter"/>
    <property type="match status" value="1"/>
</dbReference>
<evidence type="ECO:0000313" key="8">
    <source>
        <dbReference type="Proteomes" id="UP001265746"/>
    </source>
</evidence>
<dbReference type="Proteomes" id="UP001265746">
    <property type="component" value="Unassembled WGS sequence"/>
</dbReference>
<feature type="transmembrane region" description="Helical" evidence="5">
    <location>
        <begin position="158"/>
        <end position="180"/>
    </location>
</feature>
<dbReference type="EMBL" id="JAUJFL010000002">
    <property type="protein sequence ID" value="KAK2609517.1"/>
    <property type="molecule type" value="Genomic_DNA"/>
</dbReference>
<feature type="transmembrane region" description="Helical" evidence="5">
    <location>
        <begin position="424"/>
        <end position="441"/>
    </location>
</feature>
<dbReference type="AlphaFoldDB" id="A0AAD9W4L2"/>
<proteinExistence type="predicted"/>
<dbReference type="PANTHER" id="PTHR23501:SF198">
    <property type="entry name" value="AZOLE RESISTANCE PROTEIN 1-RELATED"/>
    <property type="match status" value="1"/>
</dbReference>
<evidence type="ECO:0000256" key="5">
    <source>
        <dbReference type="SAM" id="Phobius"/>
    </source>
</evidence>
<dbReference type="GO" id="GO:0005886">
    <property type="term" value="C:plasma membrane"/>
    <property type="evidence" value="ECO:0007669"/>
    <property type="project" value="TreeGrafter"/>
</dbReference>
<dbReference type="PANTHER" id="PTHR23501">
    <property type="entry name" value="MAJOR FACILITATOR SUPERFAMILY"/>
    <property type="match status" value="1"/>
</dbReference>
<name>A0AAD9W4L2_PHOAM</name>
<evidence type="ECO:0000259" key="6">
    <source>
        <dbReference type="PROSITE" id="PS50850"/>
    </source>
</evidence>
<keyword evidence="4 5" id="KW-0472">Membrane</keyword>
<feature type="transmembrane region" description="Helical" evidence="5">
    <location>
        <begin position="393"/>
        <end position="412"/>
    </location>
</feature>
<feature type="transmembrane region" description="Helical" evidence="5">
    <location>
        <begin position="192"/>
        <end position="217"/>
    </location>
</feature>
<evidence type="ECO:0000256" key="1">
    <source>
        <dbReference type="ARBA" id="ARBA00004141"/>
    </source>
</evidence>
<evidence type="ECO:0000256" key="2">
    <source>
        <dbReference type="ARBA" id="ARBA00022692"/>
    </source>
</evidence>
<dbReference type="InterPro" id="IPR011701">
    <property type="entry name" value="MFS"/>
</dbReference>
<organism evidence="7 8">
    <name type="scientific">Phomopsis amygdali</name>
    <name type="common">Fusicoccum amygdali</name>
    <dbReference type="NCBI Taxonomy" id="1214568"/>
    <lineage>
        <taxon>Eukaryota</taxon>
        <taxon>Fungi</taxon>
        <taxon>Dikarya</taxon>
        <taxon>Ascomycota</taxon>
        <taxon>Pezizomycotina</taxon>
        <taxon>Sordariomycetes</taxon>
        <taxon>Sordariomycetidae</taxon>
        <taxon>Diaporthales</taxon>
        <taxon>Diaporthaceae</taxon>
        <taxon>Diaporthe</taxon>
    </lineage>
</organism>
<evidence type="ECO:0000256" key="3">
    <source>
        <dbReference type="ARBA" id="ARBA00022989"/>
    </source>
</evidence>
<comment type="caution">
    <text evidence="7">The sequence shown here is derived from an EMBL/GenBank/DDBJ whole genome shotgun (WGS) entry which is preliminary data.</text>
</comment>
<feature type="transmembrane region" description="Helical" evidence="5">
    <location>
        <begin position="461"/>
        <end position="482"/>
    </location>
</feature>
<feature type="transmembrane region" description="Helical" evidence="5">
    <location>
        <begin position="65"/>
        <end position="91"/>
    </location>
</feature>
<feature type="transmembrane region" description="Helical" evidence="5">
    <location>
        <begin position="223"/>
        <end position="241"/>
    </location>
</feature>
<feature type="domain" description="Major facilitator superfamily (MFS) profile" evidence="6">
    <location>
        <begin position="68"/>
        <end position="517"/>
    </location>
</feature>
<feature type="transmembrane region" description="Helical" evidence="5">
    <location>
        <begin position="367"/>
        <end position="386"/>
    </location>
</feature>
<protein>
    <recommendedName>
        <fullName evidence="6">Major facilitator superfamily (MFS) profile domain-containing protein</fullName>
    </recommendedName>
</protein>
<gene>
    <name evidence="7" type="ORF">N8I77_003014</name>
</gene>
<dbReference type="CDD" id="cd17502">
    <property type="entry name" value="MFS_Azr1_MDR_like"/>
    <property type="match status" value="1"/>
</dbReference>
<feature type="transmembrane region" description="Helical" evidence="5">
    <location>
        <begin position="533"/>
        <end position="553"/>
    </location>
</feature>
<keyword evidence="2 5" id="KW-0812">Transmembrane</keyword>
<dbReference type="Gene3D" id="1.20.1250.20">
    <property type="entry name" value="MFS general substrate transporter like domains"/>
    <property type="match status" value="2"/>
</dbReference>
<feature type="transmembrane region" description="Helical" evidence="5">
    <location>
        <begin position="288"/>
        <end position="309"/>
    </location>
</feature>
<comment type="subcellular location">
    <subcellularLocation>
        <location evidence="1">Membrane</location>
        <topology evidence="1">Multi-pass membrane protein</topology>
    </subcellularLocation>
</comment>
<reference evidence="7" key="1">
    <citation type="submission" date="2023-06" db="EMBL/GenBank/DDBJ databases">
        <authorList>
            <person name="Noh H."/>
        </authorList>
    </citation>
    <scope>NUCLEOTIDE SEQUENCE</scope>
    <source>
        <strain evidence="7">DUCC20226</strain>
    </source>
</reference>
<feature type="transmembrane region" description="Helical" evidence="5">
    <location>
        <begin position="103"/>
        <end position="122"/>
    </location>
</feature>
<dbReference type="GO" id="GO:0022857">
    <property type="term" value="F:transmembrane transporter activity"/>
    <property type="evidence" value="ECO:0007669"/>
    <property type="project" value="InterPro"/>
</dbReference>
<evidence type="ECO:0000256" key="4">
    <source>
        <dbReference type="ARBA" id="ARBA00023136"/>
    </source>
</evidence>
<keyword evidence="3 5" id="KW-1133">Transmembrane helix</keyword>
<dbReference type="InterPro" id="IPR020846">
    <property type="entry name" value="MFS_dom"/>
</dbReference>
<feature type="transmembrane region" description="Helical" evidence="5">
    <location>
        <begin position="262"/>
        <end position="282"/>
    </location>
</feature>
<accession>A0AAD9W4L2</accession>
<keyword evidence="8" id="KW-1185">Reference proteome</keyword>
<sequence>MATEVIQVSLPPVLVSDSRQDNDSPFYRPGRPVEHLGIEDIPNDGPSSGVVAAEDETTYPTGIRFWLIMACYAMVLTFIGLDMSIVATAVPSITDEFHTVADVGWYSSAFRLCACSFAFMFGKIYKLFPLRPTFMASIVVFMLGSILGATAPSSMVFVVSRAVCGLGTAGVTQGCFYMLVHIVPLRKRPLIVGILNGFELVANISGPSIGGLIVGSVSWRWCFWINLPLGALSLMIIFFALKIDLKGRSALTLRQKIVELDLVGNMLFVPSLTSLFLALSWAGTKYPWSSGTVIGLLVTFAVLLALFAYDQKRRGEKATLPPRILGNRSVLAGFVFAACTNAAMNVSEYYLPTYFQSVRAYTPTKSGLMMLPFLAGFLIAMLAHGAGVSALGYYAPFMLCASALMPVFAGLMTTFTTSTSVDNIVGYTLAMGFAGGIGFNAPQSAVQTVLPVKDASTGIAIIYFAQNFGPAVFVAIAQTIFLNRLSENFTVLVPGLSPNTVNQMGLTDLRTLVGQHELQKALGILDQSLMQTWYLAVGLACATMVGSVTMEWGSVKNKKKD</sequence>
<feature type="transmembrane region" description="Helical" evidence="5">
    <location>
        <begin position="134"/>
        <end position="152"/>
    </location>
</feature>
<evidence type="ECO:0000313" key="7">
    <source>
        <dbReference type="EMBL" id="KAK2609517.1"/>
    </source>
</evidence>
<dbReference type="PROSITE" id="PS50850">
    <property type="entry name" value="MFS"/>
    <property type="match status" value="1"/>
</dbReference>